<name>A0A4S1WRX6_9SPHN</name>
<keyword evidence="1" id="KW-0732">Signal</keyword>
<evidence type="ECO:0000313" key="2">
    <source>
        <dbReference type="EMBL" id="TGX46134.1"/>
    </source>
</evidence>
<accession>A0A4S1WRX6</accession>
<comment type="caution">
    <text evidence="2">The sequence shown here is derived from an EMBL/GenBank/DDBJ whole genome shotgun (WGS) entry which is preliminary data.</text>
</comment>
<proteinExistence type="predicted"/>
<reference evidence="2 3" key="1">
    <citation type="submission" date="2019-04" db="EMBL/GenBank/DDBJ databases">
        <title>Sphingomonas psychrotolerans sp. nov., isolated from soil in the Tianshan Mountains, Xinjiang, China.</title>
        <authorList>
            <person name="Luo Y."/>
            <person name="Sheng H."/>
        </authorList>
    </citation>
    <scope>NUCLEOTIDE SEQUENCE [LARGE SCALE GENOMIC DNA]</scope>
    <source>
        <strain evidence="2 3">KIS18-15</strain>
    </source>
</reference>
<dbReference type="EMBL" id="SRXU01000001">
    <property type="protein sequence ID" value="TGX46134.1"/>
    <property type="molecule type" value="Genomic_DNA"/>
</dbReference>
<dbReference type="AlphaFoldDB" id="A0A4S1WRX6"/>
<feature type="chain" id="PRO_5020283296" evidence="1">
    <location>
        <begin position="20"/>
        <end position="201"/>
    </location>
</feature>
<keyword evidence="3" id="KW-1185">Reference proteome</keyword>
<evidence type="ECO:0000256" key="1">
    <source>
        <dbReference type="SAM" id="SignalP"/>
    </source>
</evidence>
<protein>
    <submittedName>
        <fullName evidence="2">Uncharacterized protein</fullName>
    </submittedName>
</protein>
<evidence type="ECO:0000313" key="3">
    <source>
        <dbReference type="Proteomes" id="UP000309848"/>
    </source>
</evidence>
<dbReference type="OrthoDB" id="7583441at2"/>
<dbReference type="RefSeq" id="WP_135982649.1">
    <property type="nucleotide sequence ID" value="NZ_JAASQM010000001.1"/>
</dbReference>
<sequence length="201" mass="20731">MVAASLLLFAALVQSSPGAAPVVPLGAQAAAERASRCGVGPVTATYAEELQDEILAAPGATAASDAQLRCLDAAAAPFEVALPPAAQPRFGALRLARESASNAVEARAWLSARGLLARVPAYAEGTTDGAAFVAAIERLCGPRANGAILSDGDIHTFRQTWLQREIRSRAAPDETLRCLLSATKVANFPLVMLGNESLPAD</sequence>
<dbReference type="Proteomes" id="UP000309848">
    <property type="component" value="Unassembled WGS sequence"/>
</dbReference>
<gene>
    <name evidence="2" type="ORF">E5A74_02920</name>
</gene>
<feature type="signal peptide" evidence="1">
    <location>
        <begin position="1"/>
        <end position="19"/>
    </location>
</feature>
<organism evidence="2 3">
    <name type="scientific">Sphingomonas naasensis</name>
    <dbReference type="NCBI Taxonomy" id="1344951"/>
    <lineage>
        <taxon>Bacteria</taxon>
        <taxon>Pseudomonadati</taxon>
        <taxon>Pseudomonadota</taxon>
        <taxon>Alphaproteobacteria</taxon>
        <taxon>Sphingomonadales</taxon>
        <taxon>Sphingomonadaceae</taxon>
        <taxon>Sphingomonas</taxon>
    </lineage>
</organism>